<feature type="transmembrane region" description="Helical" evidence="6">
    <location>
        <begin position="7"/>
        <end position="26"/>
    </location>
</feature>
<feature type="transmembrane region" description="Helical" evidence="6">
    <location>
        <begin position="58"/>
        <end position="76"/>
    </location>
</feature>
<evidence type="ECO:0000256" key="2">
    <source>
        <dbReference type="ARBA" id="ARBA00022475"/>
    </source>
</evidence>
<dbReference type="PANTHER" id="PTHR12677:SF59">
    <property type="entry name" value="GOLGI APPARATUS MEMBRANE PROTEIN TVP38-RELATED"/>
    <property type="match status" value="1"/>
</dbReference>
<evidence type="ECO:0000313" key="9">
    <source>
        <dbReference type="Proteomes" id="UP001519345"/>
    </source>
</evidence>
<evidence type="ECO:0000256" key="5">
    <source>
        <dbReference type="ARBA" id="ARBA00023136"/>
    </source>
</evidence>
<evidence type="ECO:0000259" key="7">
    <source>
        <dbReference type="Pfam" id="PF09335"/>
    </source>
</evidence>
<evidence type="ECO:0000256" key="3">
    <source>
        <dbReference type="ARBA" id="ARBA00022692"/>
    </source>
</evidence>
<organism evidence="8 9">
    <name type="scientific">Virgibacillus natechei</name>
    <dbReference type="NCBI Taxonomy" id="1216297"/>
    <lineage>
        <taxon>Bacteria</taxon>
        <taxon>Bacillati</taxon>
        <taxon>Bacillota</taxon>
        <taxon>Bacilli</taxon>
        <taxon>Bacillales</taxon>
        <taxon>Bacillaceae</taxon>
        <taxon>Virgibacillus</taxon>
    </lineage>
</organism>
<accession>A0ABS4ID36</accession>
<dbReference type="InterPro" id="IPR032816">
    <property type="entry name" value="VTT_dom"/>
</dbReference>
<dbReference type="Pfam" id="PF09335">
    <property type="entry name" value="VTT_dom"/>
    <property type="match status" value="1"/>
</dbReference>
<evidence type="ECO:0000256" key="1">
    <source>
        <dbReference type="ARBA" id="ARBA00004651"/>
    </source>
</evidence>
<keyword evidence="2 6" id="KW-1003">Cell membrane</keyword>
<name>A0ABS4ID36_9BACI</name>
<comment type="caution">
    <text evidence="8">The sequence shown here is derived from an EMBL/GenBank/DDBJ whole genome shotgun (WGS) entry which is preliminary data.</text>
</comment>
<gene>
    <name evidence="8" type="ORF">J2Z83_000947</name>
</gene>
<evidence type="ECO:0000256" key="4">
    <source>
        <dbReference type="ARBA" id="ARBA00022989"/>
    </source>
</evidence>
<feature type="domain" description="VTT" evidence="7">
    <location>
        <begin position="36"/>
        <end position="148"/>
    </location>
</feature>
<keyword evidence="5 6" id="KW-0472">Membrane</keyword>
<dbReference type="PANTHER" id="PTHR12677">
    <property type="entry name" value="GOLGI APPARATUS MEMBRANE PROTEIN TVP38-RELATED"/>
    <property type="match status" value="1"/>
</dbReference>
<comment type="similarity">
    <text evidence="6">Belongs to the TVP38/TMEM64 family.</text>
</comment>
<evidence type="ECO:0000313" key="8">
    <source>
        <dbReference type="EMBL" id="MBP1968853.1"/>
    </source>
</evidence>
<comment type="subcellular location">
    <subcellularLocation>
        <location evidence="1 6">Cell membrane</location>
        <topology evidence="1 6">Multi-pass membrane protein</topology>
    </subcellularLocation>
</comment>
<evidence type="ECO:0000256" key="6">
    <source>
        <dbReference type="RuleBase" id="RU366058"/>
    </source>
</evidence>
<keyword evidence="4 6" id="KW-1133">Transmembrane helix</keyword>
<keyword evidence="9" id="KW-1185">Reference proteome</keyword>
<proteinExistence type="inferred from homology"/>
<reference evidence="8 9" key="1">
    <citation type="submission" date="2021-03" db="EMBL/GenBank/DDBJ databases">
        <title>Genomic Encyclopedia of Type Strains, Phase IV (KMG-IV): sequencing the most valuable type-strain genomes for metagenomic binning, comparative biology and taxonomic classification.</title>
        <authorList>
            <person name="Goeker M."/>
        </authorList>
    </citation>
    <scope>NUCLEOTIDE SEQUENCE [LARGE SCALE GENOMIC DNA]</scope>
    <source>
        <strain evidence="8 9">DSM 25609</strain>
    </source>
</reference>
<dbReference type="EMBL" id="JAGGKX010000003">
    <property type="protein sequence ID" value="MBP1968853.1"/>
    <property type="molecule type" value="Genomic_DNA"/>
</dbReference>
<protein>
    <recommendedName>
        <fullName evidence="6">TVP38/TMEM64 family membrane protein</fullName>
    </recommendedName>
</protein>
<dbReference type="Proteomes" id="UP001519345">
    <property type="component" value="Unassembled WGS sequence"/>
</dbReference>
<keyword evidence="3 6" id="KW-0812">Transmembrane</keyword>
<dbReference type="RefSeq" id="WP_209462161.1">
    <property type="nucleotide sequence ID" value="NZ_CP110224.1"/>
</dbReference>
<dbReference type="InterPro" id="IPR015414">
    <property type="entry name" value="TMEM64"/>
</dbReference>
<feature type="transmembrane region" description="Helical" evidence="6">
    <location>
        <begin position="32"/>
        <end position="51"/>
    </location>
</feature>
<sequence>MELFGNYLMAFIETGGLFAPILFISFHLLRPLFFLPVVFICISGGILFGAVAGTLYSIIGITLSSIIFYFIITWMPKSFNKLVRVKKKMIGQNSELTTSQITLLRLVPFIHFHLLSLCLIEISANFKDYTKSSLLSNIPLAFVYTSIGGWISNLTPFHIFVFLTALLPFIYILRRKEIIINWQEFFQVGIKSKHSSI</sequence>
<feature type="transmembrane region" description="Helical" evidence="6">
    <location>
        <begin position="157"/>
        <end position="173"/>
    </location>
</feature>
<feature type="transmembrane region" description="Helical" evidence="6">
    <location>
        <begin position="103"/>
        <end position="122"/>
    </location>
</feature>